<sequence>MRTQALLCVDITESKLANAAIESEDVEGDTEDELYEGEHQQRYKEDYCCNKMVENAWKSEDSKYVELNRNETTEDTNEVRWEAANADNCAAVADAEVIGSSIRLSRKKKIGMQKRILRNIKVTGEIEESDEPEETKKNEVVEKRKLLNWKKLGIGEAKSKEYIGKNENGWSWRRRKKVNEFENYWSCRRAKTV</sequence>
<proteinExistence type="predicted"/>
<gene>
    <name evidence="1" type="ORF">BSTOLATCC_MIC46940</name>
</gene>
<comment type="caution">
    <text evidence="1">The sequence shown here is derived from an EMBL/GenBank/DDBJ whole genome shotgun (WGS) entry which is preliminary data.</text>
</comment>
<protein>
    <submittedName>
        <fullName evidence="1">Uncharacterized protein</fullName>
    </submittedName>
</protein>
<accession>A0AAU9JNR5</accession>
<reference evidence="1" key="1">
    <citation type="submission" date="2021-09" db="EMBL/GenBank/DDBJ databases">
        <authorList>
            <consortium name="AG Swart"/>
            <person name="Singh M."/>
            <person name="Singh A."/>
            <person name="Seah K."/>
            <person name="Emmerich C."/>
        </authorList>
    </citation>
    <scope>NUCLEOTIDE SEQUENCE</scope>
    <source>
        <strain evidence="1">ATCC30299</strain>
    </source>
</reference>
<evidence type="ECO:0000313" key="1">
    <source>
        <dbReference type="EMBL" id="CAG9328877.1"/>
    </source>
</evidence>
<dbReference type="AlphaFoldDB" id="A0AAU9JNR5"/>
<dbReference type="Proteomes" id="UP001162131">
    <property type="component" value="Unassembled WGS sequence"/>
</dbReference>
<organism evidence="1 2">
    <name type="scientific">Blepharisma stoltei</name>
    <dbReference type="NCBI Taxonomy" id="1481888"/>
    <lineage>
        <taxon>Eukaryota</taxon>
        <taxon>Sar</taxon>
        <taxon>Alveolata</taxon>
        <taxon>Ciliophora</taxon>
        <taxon>Postciliodesmatophora</taxon>
        <taxon>Heterotrichea</taxon>
        <taxon>Heterotrichida</taxon>
        <taxon>Blepharismidae</taxon>
        <taxon>Blepharisma</taxon>
    </lineage>
</organism>
<evidence type="ECO:0000313" key="2">
    <source>
        <dbReference type="Proteomes" id="UP001162131"/>
    </source>
</evidence>
<keyword evidence="2" id="KW-1185">Reference proteome</keyword>
<dbReference type="EMBL" id="CAJZBQ010000046">
    <property type="protein sequence ID" value="CAG9328877.1"/>
    <property type="molecule type" value="Genomic_DNA"/>
</dbReference>
<name>A0AAU9JNR5_9CILI</name>